<dbReference type="AlphaFoldDB" id="X1RDH4"/>
<reference evidence="1" key="1">
    <citation type="journal article" date="2014" name="Front. Microbiol.">
        <title>High frequency of phylogenetically diverse reductive dehalogenase-homologous genes in deep subseafloor sedimentary metagenomes.</title>
        <authorList>
            <person name="Kawai M."/>
            <person name="Futagami T."/>
            <person name="Toyoda A."/>
            <person name="Takaki Y."/>
            <person name="Nishi S."/>
            <person name="Hori S."/>
            <person name="Arai W."/>
            <person name="Tsubouchi T."/>
            <person name="Morono Y."/>
            <person name="Uchiyama I."/>
            <person name="Ito T."/>
            <person name="Fujiyama A."/>
            <person name="Inagaki F."/>
            <person name="Takami H."/>
        </authorList>
    </citation>
    <scope>NUCLEOTIDE SEQUENCE</scope>
    <source>
        <strain evidence="1">Expedition CK06-06</strain>
    </source>
</reference>
<sequence length="42" mass="4780">MNETIKTLDKPARAGKHWKPDELEFHVSDAKPRSGIDTSLIF</sequence>
<protein>
    <submittedName>
        <fullName evidence="1">Uncharacterized protein</fullName>
    </submittedName>
</protein>
<gene>
    <name evidence="1" type="ORF">S12H4_08409</name>
</gene>
<name>X1RDH4_9ZZZZ</name>
<accession>X1RDH4</accession>
<comment type="caution">
    <text evidence="1">The sequence shown here is derived from an EMBL/GenBank/DDBJ whole genome shotgun (WGS) entry which is preliminary data.</text>
</comment>
<dbReference type="EMBL" id="BARW01003245">
    <property type="protein sequence ID" value="GAI65036.1"/>
    <property type="molecule type" value="Genomic_DNA"/>
</dbReference>
<evidence type="ECO:0000313" key="1">
    <source>
        <dbReference type="EMBL" id="GAI65036.1"/>
    </source>
</evidence>
<organism evidence="1">
    <name type="scientific">marine sediment metagenome</name>
    <dbReference type="NCBI Taxonomy" id="412755"/>
    <lineage>
        <taxon>unclassified sequences</taxon>
        <taxon>metagenomes</taxon>
        <taxon>ecological metagenomes</taxon>
    </lineage>
</organism>
<proteinExistence type="predicted"/>